<dbReference type="AlphaFoldDB" id="A0A4Y2GGZ7"/>
<sequence length="102" mass="12348">MRSLASYLFVRTSPLRWRSLVANRRNFVKREEKFSTSGMIWFKEWLDIQLVRKHGTVTVEKTKEWEVHVPGFPFCREMCARGRKFCQREFPGALRDARIYKY</sequence>
<protein>
    <submittedName>
        <fullName evidence="1">Uncharacterized protein</fullName>
    </submittedName>
</protein>
<comment type="caution">
    <text evidence="1">The sequence shown here is derived from an EMBL/GenBank/DDBJ whole genome shotgun (WGS) entry which is preliminary data.</text>
</comment>
<accession>A0A4Y2GGZ7</accession>
<keyword evidence="2" id="KW-1185">Reference proteome</keyword>
<dbReference type="EMBL" id="BGPR01001359">
    <property type="protein sequence ID" value="GBM51999.1"/>
    <property type="molecule type" value="Genomic_DNA"/>
</dbReference>
<proteinExistence type="predicted"/>
<organism evidence="1 2">
    <name type="scientific">Araneus ventricosus</name>
    <name type="common">Orbweaver spider</name>
    <name type="synonym">Epeira ventricosa</name>
    <dbReference type="NCBI Taxonomy" id="182803"/>
    <lineage>
        <taxon>Eukaryota</taxon>
        <taxon>Metazoa</taxon>
        <taxon>Ecdysozoa</taxon>
        <taxon>Arthropoda</taxon>
        <taxon>Chelicerata</taxon>
        <taxon>Arachnida</taxon>
        <taxon>Araneae</taxon>
        <taxon>Araneomorphae</taxon>
        <taxon>Entelegynae</taxon>
        <taxon>Araneoidea</taxon>
        <taxon>Araneidae</taxon>
        <taxon>Araneus</taxon>
    </lineage>
</organism>
<name>A0A4Y2GGZ7_ARAVE</name>
<evidence type="ECO:0000313" key="1">
    <source>
        <dbReference type="EMBL" id="GBM51999.1"/>
    </source>
</evidence>
<gene>
    <name evidence="1" type="ORF">AVEN_262236_1</name>
</gene>
<evidence type="ECO:0000313" key="2">
    <source>
        <dbReference type="Proteomes" id="UP000499080"/>
    </source>
</evidence>
<dbReference type="Proteomes" id="UP000499080">
    <property type="component" value="Unassembled WGS sequence"/>
</dbReference>
<reference evidence="1 2" key="1">
    <citation type="journal article" date="2019" name="Sci. Rep.">
        <title>Orb-weaving spider Araneus ventricosus genome elucidates the spidroin gene catalogue.</title>
        <authorList>
            <person name="Kono N."/>
            <person name="Nakamura H."/>
            <person name="Ohtoshi R."/>
            <person name="Moran D.A.P."/>
            <person name="Shinohara A."/>
            <person name="Yoshida Y."/>
            <person name="Fujiwara M."/>
            <person name="Mori M."/>
            <person name="Tomita M."/>
            <person name="Arakawa K."/>
        </authorList>
    </citation>
    <scope>NUCLEOTIDE SEQUENCE [LARGE SCALE GENOMIC DNA]</scope>
</reference>